<feature type="domain" description="Transposase IS66 central" evidence="2">
    <location>
        <begin position="21"/>
        <end position="86"/>
    </location>
</feature>
<reference evidence="3" key="1">
    <citation type="journal article" date="2014" name="Front. Microbiol.">
        <title>High frequency of phylogenetically diverse reductive dehalogenase-homologous genes in deep subseafloor sedimentary metagenomes.</title>
        <authorList>
            <person name="Kawai M."/>
            <person name="Futagami T."/>
            <person name="Toyoda A."/>
            <person name="Takaki Y."/>
            <person name="Nishi S."/>
            <person name="Hori S."/>
            <person name="Arai W."/>
            <person name="Tsubouchi T."/>
            <person name="Morono Y."/>
            <person name="Uchiyama I."/>
            <person name="Ito T."/>
            <person name="Fujiyama A."/>
            <person name="Inagaki F."/>
            <person name="Takami H."/>
        </authorList>
    </citation>
    <scope>NUCLEOTIDE SEQUENCE</scope>
    <source>
        <strain evidence="3">Expedition CK06-06</strain>
    </source>
</reference>
<proteinExistence type="predicted"/>
<feature type="non-terminal residue" evidence="3">
    <location>
        <position position="1"/>
    </location>
</feature>
<sequence length="125" mass="14446">YQNVLDEGYNKNPLPKKDPAKKKRGRQKKSKARNLLERLDKHRNETLAFMYDFDVPFDNNLAERDIRMIKVQQKISGTFRSQRGAHSFCRIRSYISTARKNAVNVIDAIEDAFKGQPFLPTSGST</sequence>
<feature type="compositionally biased region" description="Basic residues" evidence="1">
    <location>
        <begin position="19"/>
        <end position="32"/>
    </location>
</feature>
<organism evidence="3">
    <name type="scientific">marine sediment metagenome</name>
    <dbReference type="NCBI Taxonomy" id="412755"/>
    <lineage>
        <taxon>unclassified sequences</taxon>
        <taxon>metagenomes</taxon>
        <taxon>ecological metagenomes</taxon>
    </lineage>
</organism>
<dbReference type="PANTHER" id="PTHR33678">
    <property type="entry name" value="BLL1576 PROTEIN"/>
    <property type="match status" value="1"/>
</dbReference>
<accession>X1DJX7</accession>
<dbReference type="PANTHER" id="PTHR33678:SF1">
    <property type="entry name" value="BLL1576 PROTEIN"/>
    <property type="match status" value="1"/>
</dbReference>
<name>X1DJX7_9ZZZZ</name>
<dbReference type="EMBL" id="BART01025100">
    <property type="protein sequence ID" value="GAG96736.1"/>
    <property type="molecule type" value="Genomic_DNA"/>
</dbReference>
<dbReference type="InterPro" id="IPR004291">
    <property type="entry name" value="Transposase_IS66_central"/>
</dbReference>
<dbReference type="InterPro" id="IPR052344">
    <property type="entry name" value="Transposase-related"/>
</dbReference>
<feature type="region of interest" description="Disordered" evidence="1">
    <location>
        <begin position="1"/>
        <end position="34"/>
    </location>
</feature>
<dbReference type="Pfam" id="PF03050">
    <property type="entry name" value="DDE_Tnp_IS66"/>
    <property type="match status" value="1"/>
</dbReference>
<evidence type="ECO:0000259" key="2">
    <source>
        <dbReference type="Pfam" id="PF03050"/>
    </source>
</evidence>
<protein>
    <recommendedName>
        <fullName evidence="2">Transposase IS66 central domain-containing protein</fullName>
    </recommendedName>
</protein>
<comment type="caution">
    <text evidence="3">The sequence shown here is derived from an EMBL/GenBank/DDBJ whole genome shotgun (WGS) entry which is preliminary data.</text>
</comment>
<dbReference type="AlphaFoldDB" id="X1DJX7"/>
<evidence type="ECO:0000256" key="1">
    <source>
        <dbReference type="SAM" id="MobiDB-lite"/>
    </source>
</evidence>
<gene>
    <name evidence="3" type="ORF">S01H4_45133</name>
</gene>
<evidence type="ECO:0000313" key="3">
    <source>
        <dbReference type="EMBL" id="GAG96736.1"/>
    </source>
</evidence>